<evidence type="ECO:0000313" key="4">
    <source>
        <dbReference type="Proteomes" id="UP000008178"/>
    </source>
</evidence>
<keyword evidence="4" id="KW-1185">Reference proteome</keyword>
<dbReference type="STRING" id="585394.RHOM_14310"/>
<dbReference type="SUPFAM" id="SSF54106">
    <property type="entry name" value="LysM domain"/>
    <property type="match status" value="1"/>
</dbReference>
<dbReference type="InterPro" id="IPR036779">
    <property type="entry name" value="LysM_dom_sf"/>
</dbReference>
<dbReference type="EMBL" id="CP003040">
    <property type="protein sequence ID" value="AEN97968.1"/>
    <property type="molecule type" value="Genomic_DNA"/>
</dbReference>
<dbReference type="GeneID" id="93724572"/>
<feature type="region of interest" description="Disordered" evidence="1">
    <location>
        <begin position="399"/>
        <end position="432"/>
    </location>
</feature>
<feature type="compositionally biased region" description="Polar residues" evidence="1">
    <location>
        <begin position="401"/>
        <end position="411"/>
    </location>
</feature>
<dbReference type="SMART" id="SM00257">
    <property type="entry name" value="LysM"/>
    <property type="match status" value="1"/>
</dbReference>
<name>G2T4K1_ROSHA</name>
<dbReference type="CDD" id="cd00118">
    <property type="entry name" value="LysM"/>
    <property type="match status" value="1"/>
</dbReference>
<dbReference type="InterPro" id="IPR018392">
    <property type="entry name" value="LysM"/>
</dbReference>
<feature type="compositionally biased region" description="Low complexity" evidence="1">
    <location>
        <begin position="344"/>
        <end position="386"/>
    </location>
</feature>
<accession>G2T4K1</accession>
<gene>
    <name evidence="3" type="ordered locus">RHOM_14310</name>
</gene>
<dbReference type="HOGENOM" id="CLU_033411_0_0_9"/>
<dbReference type="KEGG" id="rho:RHOM_14310"/>
<feature type="region of interest" description="Disordered" evidence="1">
    <location>
        <begin position="332"/>
        <end position="386"/>
    </location>
</feature>
<feature type="compositionally biased region" description="Low complexity" evidence="1">
    <location>
        <begin position="416"/>
        <end position="428"/>
    </location>
</feature>
<dbReference type="Pfam" id="PF01476">
    <property type="entry name" value="LysM"/>
    <property type="match status" value="1"/>
</dbReference>
<sequence length="500" mass="55095">MIEIIHQEQTEEKVQRELPREIKQIGSPDAGERIYVEDTVYRRMHPHGGVEEKTAYVLLGKFENCMGRECTFVEAVIPLNEILFDRDIPVWDDHTWAYIYKQLKPEHDPFVIVGWALDIKGQLPNMTAHLEALHQRNFGGKRQILFLMDSLECEEAVYGSRNGHLYRRDGFYIYYQHRQVPEENDLWKKEEKEFYREMDVEGEEKPKPAVPVSAGEREVAADMAKMPENEEGTGVYRGLYRRRVQQDAGRQEKQERPAYAATVLLGAVVCVLGVTAYLNHEKMVDMEQTLAQMKGTRYVTEAQTADTETEETERMPSVAVETVMGNVEKQELSAEAAGTQEDSAAQQAETAQEAQGAQGTAEPAENATANAAAGTAAGSETAGDTAAAGGQACADAAGTSVEAQTQSTPSTDGDPAAVQTQGTTTAAGNSSAENVQAAAVQTEAQMYLSQGYYDVQKGDSLVGICRKIYQTTAMLDKLCEVNGIEDENAIYAGQRLILPN</sequence>
<protein>
    <recommendedName>
        <fullName evidence="2">LysM domain-containing protein</fullName>
    </recommendedName>
</protein>
<organism evidence="3 4">
    <name type="scientific">Roseburia hominis (strain DSM 16839 / JCM 17582 / NCIMB 14029 / A2-183)</name>
    <dbReference type="NCBI Taxonomy" id="585394"/>
    <lineage>
        <taxon>Bacteria</taxon>
        <taxon>Bacillati</taxon>
        <taxon>Bacillota</taxon>
        <taxon>Clostridia</taxon>
        <taxon>Lachnospirales</taxon>
        <taxon>Lachnospiraceae</taxon>
        <taxon>Roseburia</taxon>
    </lineage>
</organism>
<reference evidence="3 4" key="1">
    <citation type="journal article" date="2015" name="Genome Announc.">
        <title>Complete genome sequence of the human gut symbiont Roseburia hominis.</title>
        <authorList>
            <person name="Travis A.J."/>
            <person name="Kelly D."/>
            <person name="Flint H.J."/>
            <person name="Aminov R.I."/>
        </authorList>
    </citation>
    <scope>NUCLEOTIDE SEQUENCE [LARGE SCALE GENOMIC DNA]</scope>
    <source>
        <strain evidence="4">DSM 16839 / JCM 17582 / NCIMB 14029 / A2-183</strain>
    </source>
</reference>
<proteinExistence type="predicted"/>
<dbReference type="Proteomes" id="UP000008178">
    <property type="component" value="Chromosome"/>
</dbReference>
<dbReference type="AlphaFoldDB" id="G2T4K1"/>
<dbReference type="PROSITE" id="PS51782">
    <property type="entry name" value="LYSM"/>
    <property type="match status" value="1"/>
</dbReference>
<evidence type="ECO:0000256" key="1">
    <source>
        <dbReference type="SAM" id="MobiDB-lite"/>
    </source>
</evidence>
<dbReference type="OrthoDB" id="3292458at2"/>
<dbReference type="eggNOG" id="COG1652">
    <property type="taxonomic scope" value="Bacteria"/>
</dbReference>
<dbReference type="Gene3D" id="3.10.350.10">
    <property type="entry name" value="LysM domain"/>
    <property type="match status" value="1"/>
</dbReference>
<dbReference type="RefSeq" id="WP_014080935.1">
    <property type="nucleotide sequence ID" value="NC_015977.1"/>
</dbReference>
<feature type="domain" description="LysM" evidence="2">
    <location>
        <begin position="451"/>
        <end position="498"/>
    </location>
</feature>
<evidence type="ECO:0000259" key="2">
    <source>
        <dbReference type="PROSITE" id="PS51782"/>
    </source>
</evidence>
<evidence type="ECO:0000313" key="3">
    <source>
        <dbReference type="EMBL" id="AEN97968.1"/>
    </source>
</evidence>